<evidence type="ECO:0000256" key="4">
    <source>
        <dbReference type="ARBA" id="ARBA00022989"/>
    </source>
</evidence>
<dbReference type="Bgee" id="ENSGACG00000000811">
    <property type="expression patterns" value="Expressed in testis and 13 other cell types or tissues"/>
</dbReference>
<dbReference type="GeneTree" id="ENSGT00940000157482"/>
<feature type="region of interest" description="Disordered" evidence="7">
    <location>
        <begin position="1"/>
        <end position="21"/>
    </location>
</feature>
<dbReference type="PANTHER" id="PTHR45799">
    <property type="entry name" value="RETICULON-LIKE PROTEIN"/>
    <property type="match status" value="1"/>
</dbReference>
<dbReference type="GO" id="GO:0030182">
    <property type="term" value="P:neuron differentiation"/>
    <property type="evidence" value="ECO:0007669"/>
    <property type="project" value="TreeGrafter"/>
</dbReference>
<evidence type="ECO:0000259" key="8">
    <source>
        <dbReference type="PROSITE" id="PS50845"/>
    </source>
</evidence>
<feature type="region of interest" description="Disordered" evidence="7">
    <location>
        <begin position="447"/>
        <end position="498"/>
    </location>
</feature>
<reference evidence="9 10" key="1">
    <citation type="journal article" date="2021" name="G3 (Bethesda)">
        <title>Improved contiguity of the threespine stickleback genome using long-read sequencing.</title>
        <authorList>
            <person name="Nath S."/>
            <person name="Shaw D.E."/>
            <person name="White M.A."/>
        </authorList>
    </citation>
    <scope>NUCLEOTIDE SEQUENCE [LARGE SCALE GENOMIC DNA]</scope>
    <source>
        <strain evidence="9 10">Lake Benthic</strain>
    </source>
</reference>
<name>G3N6W5_GASAC</name>
<evidence type="ECO:0000256" key="6">
    <source>
        <dbReference type="RuleBase" id="RU210713"/>
    </source>
</evidence>
<dbReference type="GO" id="GO:0005789">
    <property type="term" value="C:endoplasmic reticulum membrane"/>
    <property type="evidence" value="ECO:0007669"/>
    <property type="project" value="UniProtKB-SubCell"/>
</dbReference>
<evidence type="ECO:0000256" key="5">
    <source>
        <dbReference type="ARBA" id="ARBA00023136"/>
    </source>
</evidence>
<dbReference type="InterPro" id="IPR046964">
    <property type="entry name" value="RTN1-4"/>
</dbReference>
<dbReference type="PANTHER" id="PTHR45799:SF6">
    <property type="entry name" value="RETICULON"/>
    <property type="match status" value="1"/>
</dbReference>
<reference evidence="9" key="3">
    <citation type="submission" date="2025-09" db="UniProtKB">
        <authorList>
            <consortium name="Ensembl"/>
        </authorList>
    </citation>
    <scope>IDENTIFICATION</scope>
</reference>
<keyword evidence="5" id="KW-0472">Membrane</keyword>
<dbReference type="InterPro" id="IPR040647">
    <property type="entry name" value="SPIN-DOC_Znf-C2H2"/>
</dbReference>
<feature type="compositionally biased region" description="Polar residues" evidence="7">
    <location>
        <begin position="471"/>
        <end position="481"/>
    </location>
</feature>
<dbReference type="PROSITE" id="PS50845">
    <property type="entry name" value="RETICULON"/>
    <property type="match status" value="1"/>
</dbReference>
<dbReference type="Ensembl" id="ENSGACT00000001040.2">
    <property type="protein sequence ID" value="ENSGACP00000001040.2"/>
    <property type="gene ID" value="ENSGACG00000000812.2"/>
</dbReference>
<evidence type="ECO:0000313" key="10">
    <source>
        <dbReference type="Proteomes" id="UP000007635"/>
    </source>
</evidence>
<evidence type="ECO:0000256" key="7">
    <source>
        <dbReference type="SAM" id="MobiDB-lite"/>
    </source>
</evidence>
<dbReference type="GO" id="GO:0014069">
    <property type="term" value="C:postsynaptic density"/>
    <property type="evidence" value="ECO:0007669"/>
    <property type="project" value="TreeGrafter"/>
</dbReference>
<dbReference type="STRING" id="69293.ENSGACP00000001040"/>
<keyword evidence="2" id="KW-0812">Transmembrane</keyword>
<evidence type="ECO:0000313" key="9">
    <source>
        <dbReference type="Ensembl" id="ENSGACP00000001040.2"/>
    </source>
</evidence>
<dbReference type="Gene3D" id="1.20.5.2480">
    <property type="match status" value="1"/>
</dbReference>
<dbReference type="GO" id="GO:0007420">
    <property type="term" value="P:brain development"/>
    <property type="evidence" value="ECO:0007669"/>
    <property type="project" value="TreeGrafter"/>
</dbReference>
<accession>G3N6W5</accession>
<dbReference type="InterPro" id="IPR003388">
    <property type="entry name" value="Reticulon"/>
</dbReference>
<evidence type="ECO:0000256" key="1">
    <source>
        <dbReference type="ARBA" id="ARBA00004477"/>
    </source>
</evidence>
<reference evidence="9" key="2">
    <citation type="submission" date="2025-08" db="UniProtKB">
        <authorList>
            <consortium name="Ensembl"/>
        </authorList>
    </citation>
    <scope>IDENTIFICATION</scope>
</reference>
<dbReference type="AlphaFoldDB" id="G3N6W5"/>
<evidence type="ECO:0000256" key="3">
    <source>
        <dbReference type="ARBA" id="ARBA00022824"/>
    </source>
</evidence>
<proteinExistence type="predicted"/>
<evidence type="ECO:0000256" key="2">
    <source>
        <dbReference type="ARBA" id="ARBA00022692"/>
    </source>
</evidence>
<keyword evidence="4" id="KW-1133">Transmembrane helix</keyword>
<sequence>MDPMTQSAQISSSQGLADGQNSAAKESKLSVKDLIHWRDPKKSGVVFGLSLLLLLSLAAFSFISVASYLLLALLCVTITFRIYKSVVQAVQKSSDGHPFKTLIEKDVSIPPETFRKHVDSSLTHINRALKQMSRLFLVEDLVDSLKLAVVMWLFTYVGAVFNGITILILADILLFAVPPVYEKNKTQIDQYIDVIRTQINTTMAKEYWKLMKRQQRARLRARQRDRSAECSSRLSQKNIQASGLVLMNTTKGVNPRGKAALYPEPPVASPTAVASIPSVLLVSHMACNAEQSHDALRVKLPVNSVSCSLRSVQNHVNIGPSQIESYCQGPHENPQQAMPSSRRWMSRSTDLDLAPSLPFLKPPDNPLSSINLQPIEPPPSPNCTFSPIKIPCSQLQNPTHMMHTPTNLAPITSMPPPKPIPGECEEDFLRRKREYWRIKKKEQRARKAIRDKGVSPRRASNNFRTILPAQEPQTQDSGQWLSSSEESEHLMSNSEDTDMGSFSFSGYTAPDNAELLFTDYEDNNGEEGSVSDAVWRNRYLMDYDPLNQLLVCMVCGELQYSHSLEGVRAHIDEAHPDTLALEPREQRQILEAWDEQVSQRERFFTSQLQQHSGTLEEAHRN</sequence>
<dbReference type="Pfam" id="PF02453">
    <property type="entry name" value="Reticulon"/>
    <property type="match status" value="1"/>
</dbReference>
<keyword evidence="3" id="KW-0256">Endoplasmic reticulum</keyword>
<keyword evidence="10" id="KW-1185">Reference proteome</keyword>
<dbReference type="Pfam" id="PF18658">
    <property type="entry name" value="zf-C2H2_12"/>
    <property type="match status" value="1"/>
</dbReference>
<dbReference type="GO" id="GO:0043005">
    <property type="term" value="C:neuron projection"/>
    <property type="evidence" value="ECO:0007669"/>
    <property type="project" value="TreeGrafter"/>
</dbReference>
<dbReference type="eggNOG" id="ENOG502S0IR">
    <property type="taxonomic scope" value="Eukaryota"/>
</dbReference>
<comment type="subcellular location">
    <subcellularLocation>
        <location evidence="1">Endoplasmic reticulum membrane</location>
        <topology evidence="1">Multi-pass membrane protein</topology>
    </subcellularLocation>
</comment>
<dbReference type="GO" id="GO:0071787">
    <property type="term" value="P:endoplasmic reticulum tubular network formation"/>
    <property type="evidence" value="ECO:0007669"/>
    <property type="project" value="TreeGrafter"/>
</dbReference>
<dbReference type="Proteomes" id="UP000007635">
    <property type="component" value="Chromosome VII"/>
</dbReference>
<protein>
    <recommendedName>
        <fullName evidence="6">Reticulon</fullName>
    </recommendedName>
</protein>
<feature type="domain" description="Reticulon" evidence="8">
    <location>
        <begin position="31"/>
        <end position="229"/>
    </location>
</feature>
<dbReference type="InParanoid" id="G3N6W5"/>
<organism evidence="9 10">
    <name type="scientific">Gasterosteus aculeatus aculeatus</name>
    <name type="common">three-spined stickleback</name>
    <dbReference type="NCBI Taxonomy" id="481459"/>
    <lineage>
        <taxon>Eukaryota</taxon>
        <taxon>Metazoa</taxon>
        <taxon>Chordata</taxon>
        <taxon>Craniata</taxon>
        <taxon>Vertebrata</taxon>
        <taxon>Euteleostomi</taxon>
        <taxon>Actinopterygii</taxon>
        <taxon>Neopterygii</taxon>
        <taxon>Teleostei</taxon>
        <taxon>Neoteleostei</taxon>
        <taxon>Acanthomorphata</taxon>
        <taxon>Eupercaria</taxon>
        <taxon>Perciformes</taxon>
        <taxon>Cottioidei</taxon>
        <taxon>Gasterosteales</taxon>
        <taxon>Gasterosteidae</taxon>
        <taxon>Gasterosteus</taxon>
    </lineage>
</organism>